<dbReference type="SUPFAM" id="SSF54768">
    <property type="entry name" value="dsRNA-binding domain-like"/>
    <property type="match status" value="1"/>
</dbReference>
<dbReference type="GO" id="GO:0005634">
    <property type="term" value="C:nucleus"/>
    <property type="evidence" value="ECO:0007669"/>
    <property type="project" value="TreeGrafter"/>
</dbReference>
<dbReference type="OMA" id="WSVQRIG"/>
<dbReference type="EMBL" id="CU928168">
    <property type="protein sequence ID" value="CAR22885.1"/>
    <property type="molecule type" value="Genomic_DNA"/>
</dbReference>
<dbReference type="GeneID" id="8295567"/>
<dbReference type="InParanoid" id="C5DFD0"/>
<comment type="similarity">
    <text evidence="1">Belongs to the RAD52 family.</text>
</comment>
<protein>
    <submittedName>
        <fullName evidence="5">KLTH0D14124p</fullName>
    </submittedName>
</protein>
<proteinExistence type="inferred from homology"/>
<dbReference type="GO" id="GO:0006312">
    <property type="term" value="P:mitotic recombination"/>
    <property type="evidence" value="ECO:0007669"/>
    <property type="project" value="TreeGrafter"/>
</dbReference>
<dbReference type="PANTHER" id="PTHR12132:SF2">
    <property type="entry name" value="DNA REPAIR PROTEIN RAD59"/>
    <property type="match status" value="1"/>
</dbReference>
<evidence type="ECO:0000313" key="6">
    <source>
        <dbReference type="Proteomes" id="UP000002036"/>
    </source>
</evidence>
<dbReference type="HOGENOM" id="CLU_091426_0_0_1"/>
<dbReference type="InterPro" id="IPR041247">
    <property type="entry name" value="Rad52_fam"/>
</dbReference>
<evidence type="ECO:0000256" key="1">
    <source>
        <dbReference type="ARBA" id="ARBA00006638"/>
    </source>
</evidence>
<organism evidence="5 6">
    <name type="scientific">Lachancea thermotolerans (strain ATCC 56472 / CBS 6340 / NRRL Y-8284)</name>
    <name type="common">Yeast</name>
    <name type="synonym">Kluyveromyces thermotolerans</name>
    <dbReference type="NCBI Taxonomy" id="559295"/>
    <lineage>
        <taxon>Eukaryota</taxon>
        <taxon>Fungi</taxon>
        <taxon>Dikarya</taxon>
        <taxon>Ascomycota</taxon>
        <taxon>Saccharomycotina</taxon>
        <taxon>Saccharomycetes</taxon>
        <taxon>Saccharomycetales</taxon>
        <taxon>Saccharomycetaceae</taxon>
        <taxon>Lachancea</taxon>
    </lineage>
</organism>
<accession>C5DFD0</accession>
<dbReference type="GO" id="GO:0000724">
    <property type="term" value="P:double-strand break repair via homologous recombination"/>
    <property type="evidence" value="ECO:0007669"/>
    <property type="project" value="TreeGrafter"/>
</dbReference>
<keyword evidence="6" id="KW-1185">Reference proteome</keyword>
<dbReference type="Pfam" id="PF04098">
    <property type="entry name" value="Rad52_Rad22"/>
    <property type="match status" value="1"/>
</dbReference>
<dbReference type="Proteomes" id="UP000002036">
    <property type="component" value="Chromosome D"/>
</dbReference>
<keyword evidence="4" id="KW-0234">DNA repair</keyword>
<evidence type="ECO:0000256" key="3">
    <source>
        <dbReference type="ARBA" id="ARBA00023172"/>
    </source>
</evidence>
<dbReference type="STRING" id="559295.C5DFD0"/>
<dbReference type="PANTHER" id="PTHR12132">
    <property type="entry name" value="DNA REPAIR AND RECOMBINATION PROTEIN RAD52, RAD59"/>
    <property type="match status" value="1"/>
</dbReference>
<keyword evidence="3" id="KW-0233">DNA recombination</keyword>
<gene>
    <name evidence="5" type="ordered locus">KLTH0D14124g</name>
</gene>
<dbReference type="GO" id="GO:0045002">
    <property type="term" value="P:double-strand break repair via single-strand annealing"/>
    <property type="evidence" value="ECO:0007669"/>
    <property type="project" value="TreeGrafter"/>
</dbReference>
<evidence type="ECO:0000256" key="4">
    <source>
        <dbReference type="ARBA" id="ARBA00023204"/>
    </source>
</evidence>
<dbReference type="AlphaFoldDB" id="C5DFD0"/>
<name>C5DFD0_LACTC</name>
<dbReference type="eggNOG" id="KOG4141">
    <property type="taxonomic scope" value="Eukaryota"/>
</dbReference>
<dbReference type="OrthoDB" id="206565at2759"/>
<keyword evidence="2" id="KW-0227">DNA damage</keyword>
<dbReference type="InterPro" id="IPR007232">
    <property type="entry name" value="Rad52_Rad59_Rad22"/>
</dbReference>
<dbReference type="RefSeq" id="XP_002553323.1">
    <property type="nucleotide sequence ID" value="XM_002553277.1"/>
</dbReference>
<dbReference type="Gene3D" id="3.30.390.80">
    <property type="entry name" value="DNA repair protein Rad52/59/22"/>
    <property type="match status" value="1"/>
</dbReference>
<evidence type="ECO:0000256" key="2">
    <source>
        <dbReference type="ARBA" id="ARBA00022763"/>
    </source>
</evidence>
<dbReference type="FunCoup" id="C5DFD0">
    <property type="interactions" value="136"/>
</dbReference>
<dbReference type="InterPro" id="IPR042525">
    <property type="entry name" value="Rad52_Rad59_Rad22_sf"/>
</dbReference>
<dbReference type="KEGG" id="lth:KLTH0D14124g"/>
<reference evidence="5 6" key="1">
    <citation type="journal article" date="2009" name="Genome Res.">
        <title>Comparative genomics of protoploid Saccharomycetaceae.</title>
        <authorList>
            <consortium name="The Genolevures Consortium"/>
            <person name="Souciet J.-L."/>
            <person name="Dujon B."/>
            <person name="Gaillardin C."/>
            <person name="Johnston M."/>
            <person name="Baret P.V."/>
            <person name="Cliften P."/>
            <person name="Sherman D.J."/>
            <person name="Weissenbach J."/>
            <person name="Westhof E."/>
            <person name="Wincker P."/>
            <person name="Jubin C."/>
            <person name="Poulain J."/>
            <person name="Barbe V."/>
            <person name="Segurens B."/>
            <person name="Artiguenave F."/>
            <person name="Anthouard V."/>
            <person name="Vacherie B."/>
            <person name="Val M.-E."/>
            <person name="Fulton R.S."/>
            <person name="Minx P."/>
            <person name="Wilson R."/>
            <person name="Durrens P."/>
            <person name="Jean G."/>
            <person name="Marck C."/>
            <person name="Martin T."/>
            <person name="Nikolski M."/>
            <person name="Rolland T."/>
            <person name="Seret M.-L."/>
            <person name="Casaregola S."/>
            <person name="Despons L."/>
            <person name="Fairhead C."/>
            <person name="Fischer G."/>
            <person name="Lafontaine I."/>
            <person name="Leh V."/>
            <person name="Lemaire M."/>
            <person name="de Montigny J."/>
            <person name="Neuveglise C."/>
            <person name="Thierry A."/>
            <person name="Blanc-Lenfle I."/>
            <person name="Bleykasten C."/>
            <person name="Diffels J."/>
            <person name="Fritsch E."/>
            <person name="Frangeul L."/>
            <person name="Goeffon A."/>
            <person name="Jauniaux N."/>
            <person name="Kachouri-Lafond R."/>
            <person name="Payen C."/>
            <person name="Potier S."/>
            <person name="Pribylova L."/>
            <person name="Ozanne C."/>
            <person name="Richard G.-F."/>
            <person name="Sacerdot C."/>
            <person name="Straub M.-L."/>
            <person name="Talla E."/>
        </authorList>
    </citation>
    <scope>NUCLEOTIDE SEQUENCE [LARGE SCALE GENOMIC DNA]</scope>
    <source>
        <strain evidence="6">ATCC 56472 / CBS 6340 / NRRL Y-8284</strain>
    </source>
</reference>
<sequence>MSAYLTNLSYENAVYATGAGVSDSDVQDLQIVENWLNRPASEWAVQKIGVFQSKIEQYSYRIYHSSRYGKHPIAKLIPAFTLIQYANEALGYDGWSLEVTNVNVTSCREIGGEARAVNSGESTVELKYEVLTEAHVKVVLKDGTYTQSEGFGKAVALSKSDCFNKSKKEAINNALKKSFLKFETMVLDHEKKVASNYYVDGLYGSKQWSKQSS</sequence>
<evidence type="ECO:0000313" key="5">
    <source>
        <dbReference type="EMBL" id="CAR22885.1"/>
    </source>
</evidence>